<sequence length="220" mass="24170">MQRNPRVLFIANPNNPTGTLIGEKELRGILEAATRTVVVMDEAYSEFSDFSALPSIHEYPQLFVARTFSKVAGLASLRLGAVIGCAESLALVRRAMPPYPVNLAALTAAVAAAGDPARMRRYVAEVKRLRVWVANAFSGLGVKTYPSAGNFLLADFGPTGPELFRKLERQGILLRDRSKDMGSGFVRITMGTSAEMQRLVKIIRKEWKRVARHGITPKVN</sequence>
<keyword evidence="12" id="KW-1185">Reference proteome</keyword>
<dbReference type="PANTHER" id="PTHR43643:SF6">
    <property type="entry name" value="HISTIDINOL-PHOSPHATE AMINOTRANSFERASE"/>
    <property type="match status" value="1"/>
</dbReference>
<protein>
    <recommendedName>
        <fullName evidence="3">histidinol-phosphate transaminase</fullName>
        <ecNumber evidence="3">2.6.1.9</ecNumber>
    </recommendedName>
</protein>
<keyword evidence="7" id="KW-0663">Pyridoxal phosphate</keyword>
<evidence type="ECO:0000256" key="4">
    <source>
        <dbReference type="ARBA" id="ARBA00022576"/>
    </source>
</evidence>
<comment type="catalytic activity">
    <reaction evidence="9">
        <text>L-histidinol phosphate + 2-oxoglutarate = 3-(imidazol-4-yl)-2-oxopropyl phosphate + L-glutamate</text>
        <dbReference type="Rhea" id="RHEA:23744"/>
        <dbReference type="ChEBI" id="CHEBI:16810"/>
        <dbReference type="ChEBI" id="CHEBI:29985"/>
        <dbReference type="ChEBI" id="CHEBI:57766"/>
        <dbReference type="ChEBI" id="CHEBI:57980"/>
        <dbReference type="EC" id="2.6.1.9"/>
    </reaction>
</comment>
<evidence type="ECO:0000256" key="7">
    <source>
        <dbReference type="ARBA" id="ARBA00022898"/>
    </source>
</evidence>
<reference evidence="11" key="1">
    <citation type="submission" date="2020-06" db="EMBL/GenBank/DDBJ databases">
        <title>Legume-microbial interactions unlock mineral nutrients during tropical forest succession.</title>
        <authorList>
            <person name="Epihov D.Z."/>
        </authorList>
    </citation>
    <scope>NUCLEOTIDE SEQUENCE [LARGE SCALE GENOMIC DNA]</scope>
    <source>
        <strain evidence="11">Pan2503</strain>
    </source>
</reference>
<dbReference type="InterPro" id="IPR015424">
    <property type="entry name" value="PyrdxlP-dep_Trfase"/>
</dbReference>
<feature type="domain" description="Aminotransferase class I/classII large" evidence="10">
    <location>
        <begin position="5"/>
        <end position="203"/>
    </location>
</feature>
<keyword evidence="5" id="KW-0028">Amino-acid biosynthesis</keyword>
<dbReference type="EC" id="2.6.1.9" evidence="3"/>
<dbReference type="InterPro" id="IPR015422">
    <property type="entry name" value="PyrdxlP-dep_Trfase_small"/>
</dbReference>
<name>A0A7V8NN65_9BACT</name>
<evidence type="ECO:0000313" key="12">
    <source>
        <dbReference type="Proteomes" id="UP000567293"/>
    </source>
</evidence>
<dbReference type="GO" id="GO:0004400">
    <property type="term" value="F:histidinol-phosphate transaminase activity"/>
    <property type="evidence" value="ECO:0007669"/>
    <property type="project" value="UniProtKB-EC"/>
</dbReference>
<evidence type="ECO:0000313" key="11">
    <source>
        <dbReference type="EMBL" id="MBA0084145.1"/>
    </source>
</evidence>
<evidence type="ECO:0000256" key="1">
    <source>
        <dbReference type="ARBA" id="ARBA00005011"/>
    </source>
</evidence>
<dbReference type="InterPro" id="IPR015421">
    <property type="entry name" value="PyrdxlP-dep_Trfase_major"/>
</dbReference>
<comment type="similarity">
    <text evidence="2">Belongs to the class-II pyridoxal-phosphate-dependent aminotransferase family. Histidinol-phosphate aminotransferase subfamily.</text>
</comment>
<evidence type="ECO:0000256" key="2">
    <source>
        <dbReference type="ARBA" id="ARBA00007970"/>
    </source>
</evidence>
<dbReference type="InterPro" id="IPR050106">
    <property type="entry name" value="HistidinolP_aminotransfase"/>
</dbReference>
<dbReference type="Gene3D" id="3.40.640.10">
    <property type="entry name" value="Type I PLP-dependent aspartate aminotransferase-like (Major domain)"/>
    <property type="match status" value="1"/>
</dbReference>
<proteinExistence type="inferred from homology"/>
<organism evidence="11 12">
    <name type="scientific">Candidatus Acidiferrum panamense</name>
    <dbReference type="NCBI Taxonomy" id="2741543"/>
    <lineage>
        <taxon>Bacteria</taxon>
        <taxon>Pseudomonadati</taxon>
        <taxon>Acidobacteriota</taxon>
        <taxon>Terriglobia</taxon>
        <taxon>Candidatus Acidiferrales</taxon>
        <taxon>Candidatus Acidiferrum</taxon>
    </lineage>
</organism>
<evidence type="ECO:0000256" key="6">
    <source>
        <dbReference type="ARBA" id="ARBA00022679"/>
    </source>
</evidence>
<dbReference type="EMBL" id="JACDQQ010000391">
    <property type="protein sequence ID" value="MBA0084145.1"/>
    <property type="molecule type" value="Genomic_DNA"/>
</dbReference>
<gene>
    <name evidence="11" type="ORF">HRJ53_04035</name>
</gene>
<dbReference type="SUPFAM" id="SSF53383">
    <property type="entry name" value="PLP-dependent transferases"/>
    <property type="match status" value="1"/>
</dbReference>
<keyword evidence="8" id="KW-0368">Histidine biosynthesis</keyword>
<dbReference type="PANTHER" id="PTHR43643">
    <property type="entry name" value="HISTIDINOL-PHOSPHATE AMINOTRANSFERASE 2"/>
    <property type="match status" value="1"/>
</dbReference>
<dbReference type="Pfam" id="PF00155">
    <property type="entry name" value="Aminotran_1_2"/>
    <property type="match status" value="1"/>
</dbReference>
<evidence type="ECO:0000256" key="5">
    <source>
        <dbReference type="ARBA" id="ARBA00022605"/>
    </source>
</evidence>
<evidence type="ECO:0000256" key="8">
    <source>
        <dbReference type="ARBA" id="ARBA00023102"/>
    </source>
</evidence>
<dbReference type="AlphaFoldDB" id="A0A7V8NN65"/>
<dbReference type="Proteomes" id="UP000567293">
    <property type="component" value="Unassembled WGS sequence"/>
</dbReference>
<dbReference type="CDD" id="cd00609">
    <property type="entry name" value="AAT_like"/>
    <property type="match status" value="1"/>
</dbReference>
<dbReference type="GO" id="GO:0000105">
    <property type="term" value="P:L-histidine biosynthetic process"/>
    <property type="evidence" value="ECO:0007669"/>
    <property type="project" value="UniProtKB-KW"/>
</dbReference>
<comment type="pathway">
    <text evidence="1">Amino-acid biosynthesis; L-histidine biosynthesis; L-histidine from 5-phospho-alpha-D-ribose 1-diphosphate: step 7/9.</text>
</comment>
<dbReference type="GO" id="GO:0030170">
    <property type="term" value="F:pyridoxal phosphate binding"/>
    <property type="evidence" value="ECO:0007669"/>
    <property type="project" value="InterPro"/>
</dbReference>
<evidence type="ECO:0000259" key="10">
    <source>
        <dbReference type="Pfam" id="PF00155"/>
    </source>
</evidence>
<dbReference type="Gene3D" id="3.90.1150.10">
    <property type="entry name" value="Aspartate Aminotransferase, domain 1"/>
    <property type="match status" value="1"/>
</dbReference>
<evidence type="ECO:0000256" key="9">
    <source>
        <dbReference type="ARBA" id="ARBA00047481"/>
    </source>
</evidence>
<comment type="caution">
    <text evidence="11">The sequence shown here is derived from an EMBL/GenBank/DDBJ whole genome shotgun (WGS) entry which is preliminary data.</text>
</comment>
<keyword evidence="4 11" id="KW-0032">Aminotransferase</keyword>
<keyword evidence="6" id="KW-0808">Transferase</keyword>
<accession>A0A7V8NN65</accession>
<dbReference type="InterPro" id="IPR004839">
    <property type="entry name" value="Aminotransferase_I/II_large"/>
</dbReference>
<evidence type="ECO:0000256" key="3">
    <source>
        <dbReference type="ARBA" id="ARBA00012748"/>
    </source>
</evidence>